<evidence type="ECO:0000313" key="2">
    <source>
        <dbReference type="EMBL" id="MBB5841325.1"/>
    </source>
</evidence>
<feature type="transmembrane region" description="Helical" evidence="1">
    <location>
        <begin position="6"/>
        <end position="23"/>
    </location>
</feature>
<protein>
    <submittedName>
        <fullName evidence="2">Uncharacterized protein</fullName>
    </submittedName>
</protein>
<dbReference type="AlphaFoldDB" id="A0A7W9JG39"/>
<accession>A0A7W9JG39</accession>
<dbReference type="RefSeq" id="WP_337926097.1">
    <property type="nucleotide sequence ID" value="NZ_JACHMY010000001.1"/>
</dbReference>
<comment type="caution">
    <text evidence="2">The sequence shown here is derived from an EMBL/GenBank/DDBJ whole genome shotgun (WGS) entry which is preliminary data.</text>
</comment>
<keyword evidence="1" id="KW-0812">Transmembrane</keyword>
<gene>
    <name evidence="2" type="ORF">HDA39_008059</name>
</gene>
<keyword evidence="1" id="KW-1133">Transmembrane helix</keyword>
<keyword evidence="1" id="KW-0472">Membrane</keyword>
<proteinExistence type="predicted"/>
<dbReference type="EMBL" id="JACHMY010000001">
    <property type="protein sequence ID" value="MBB5841325.1"/>
    <property type="molecule type" value="Genomic_DNA"/>
</dbReference>
<sequence length="249" mass="27135">MRNYWSLLPAIAVAVVLILLYAVPTLINPQWTTTVLGLFQQHPEDADPAGRRMTPKRIQSRRMLAGLLVVVALGLVGFNISLNREANGCYQAATAWGAVDRPPAGNQKRTSDDPCISMIYGTFIGDGAGAVTGDNPQPVAAYQLMGDKKPKYLKWVQNRPSYDDGDLLIGVAGECVLDLKVEQGKDKITTVIDMDQPCPVDDDISLTPIKLKEPLGDRKLVTVDGKELQRINPDLDSWPTVLKKLVTGG</sequence>
<evidence type="ECO:0000313" key="3">
    <source>
        <dbReference type="Proteomes" id="UP000549971"/>
    </source>
</evidence>
<organism evidence="2 3">
    <name type="scientific">Kribbella italica</name>
    <dbReference type="NCBI Taxonomy" id="1540520"/>
    <lineage>
        <taxon>Bacteria</taxon>
        <taxon>Bacillati</taxon>
        <taxon>Actinomycetota</taxon>
        <taxon>Actinomycetes</taxon>
        <taxon>Propionibacteriales</taxon>
        <taxon>Kribbellaceae</taxon>
        <taxon>Kribbella</taxon>
    </lineage>
</organism>
<reference evidence="2 3" key="1">
    <citation type="submission" date="2020-08" db="EMBL/GenBank/DDBJ databases">
        <title>Sequencing the genomes of 1000 actinobacteria strains.</title>
        <authorList>
            <person name="Klenk H.-P."/>
        </authorList>
    </citation>
    <scope>NUCLEOTIDE SEQUENCE [LARGE SCALE GENOMIC DNA]</scope>
    <source>
        <strain evidence="2 3">DSM 28967</strain>
    </source>
</reference>
<dbReference type="Proteomes" id="UP000549971">
    <property type="component" value="Unassembled WGS sequence"/>
</dbReference>
<keyword evidence="3" id="KW-1185">Reference proteome</keyword>
<feature type="transmembrane region" description="Helical" evidence="1">
    <location>
        <begin position="63"/>
        <end position="82"/>
    </location>
</feature>
<name>A0A7W9JG39_9ACTN</name>
<evidence type="ECO:0000256" key="1">
    <source>
        <dbReference type="SAM" id="Phobius"/>
    </source>
</evidence>